<dbReference type="Proteomes" id="UP001295740">
    <property type="component" value="Unassembled WGS sequence"/>
</dbReference>
<dbReference type="EMBL" id="CAUWAG010000007">
    <property type="protein sequence ID" value="CAJ2505427.1"/>
    <property type="molecule type" value="Genomic_DNA"/>
</dbReference>
<comment type="caution">
    <text evidence="2">The sequence shown here is derived from an EMBL/GenBank/DDBJ whole genome shotgun (WGS) entry which is preliminary data.</text>
</comment>
<organism evidence="2 3">
    <name type="scientific">Anthostomella pinea</name>
    <dbReference type="NCBI Taxonomy" id="933095"/>
    <lineage>
        <taxon>Eukaryota</taxon>
        <taxon>Fungi</taxon>
        <taxon>Dikarya</taxon>
        <taxon>Ascomycota</taxon>
        <taxon>Pezizomycotina</taxon>
        <taxon>Sordariomycetes</taxon>
        <taxon>Xylariomycetidae</taxon>
        <taxon>Xylariales</taxon>
        <taxon>Xylariaceae</taxon>
        <taxon>Anthostomella</taxon>
    </lineage>
</organism>
<sequence>MNYFFTRLGGPFKSVDDFNRSFLPDKAGGDEAIPGMNNLCRCFCQVARTHSTPVFMHPDLAQRNVMVRPDGSVCIIDWEVSGWYPLYWEYLKGKDLHKTLPFLEEFEEEFNLMAKIRMLKLQAVIEGMRRSGKV</sequence>
<proteinExistence type="predicted"/>
<reference evidence="2" key="1">
    <citation type="submission" date="2023-10" db="EMBL/GenBank/DDBJ databases">
        <authorList>
            <person name="Hackl T."/>
        </authorList>
    </citation>
    <scope>NUCLEOTIDE SEQUENCE</scope>
</reference>
<evidence type="ECO:0000259" key="1">
    <source>
        <dbReference type="Pfam" id="PF01636"/>
    </source>
</evidence>
<protein>
    <submittedName>
        <fullName evidence="2">Uu.00g128210.m01.CDS01</fullName>
    </submittedName>
</protein>
<dbReference type="Gene3D" id="3.90.1200.10">
    <property type="match status" value="1"/>
</dbReference>
<dbReference type="InterPro" id="IPR051678">
    <property type="entry name" value="AGP_Transferase"/>
</dbReference>
<evidence type="ECO:0000313" key="3">
    <source>
        <dbReference type="Proteomes" id="UP001295740"/>
    </source>
</evidence>
<dbReference type="SUPFAM" id="SSF56112">
    <property type="entry name" value="Protein kinase-like (PK-like)"/>
    <property type="match status" value="1"/>
</dbReference>
<dbReference type="Pfam" id="PF01636">
    <property type="entry name" value="APH"/>
    <property type="match status" value="1"/>
</dbReference>
<dbReference type="PANTHER" id="PTHR21310:SF15">
    <property type="entry name" value="AMINOGLYCOSIDE PHOSPHOTRANSFERASE DOMAIN-CONTAINING PROTEIN"/>
    <property type="match status" value="1"/>
</dbReference>
<dbReference type="InterPro" id="IPR011009">
    <property type="entry name" value="Kinase-like_dom_sf"/>
</dbReference>
<dbReference type="AlphaFoldDB" id="A0AAI8VIB2"/>
<evidence type="ECO:0000313" key="2">
    <source>
        <dbReference type="EMBL" id="CAJ2505427.1"/>
    </source>
</evidence>
<feature type="domain" description="Aminoglycoside phosphotransferase" evidence="1">
    <location>
        <begin position="50"/>
        <end position="89"/>
    </location>
</feature>
<gene>
    <name evidence="2" type="ORF">KHLLAP_LOCUS5895</name>
</gene>
<dbReference type="InterPro" id="IPR002575">
    <property type="entry name" value="Aminoglycoside_PTrfase"/>
</dbReference>
<keyword evidence="3" id="KW-1185">Reference proteome</keyword>
<name>A0AAI8VIB2_9PEZI</name>
<dbReference type="PANTHER" id="PTHR21310">
    <property type="entry name" value="AMINOGLYCOSIDE PHOSPHOTRANSFERASE-RELATED-RELATED"/>
    <property type="match status" value="1"/>
</dbReference>
<accession>A0AAI8VIB2</accession>